<dbReference type="OrthoDB" id="5100698at2759"/>
<feature type="compositionally biased region" description="Polar residues" evidence="1">
    <location>
        <begin position="21"/>
        <end position="32"/>
    </location>
</feature>
<dbReference type="OMA" id="ITEMLCK"/>
<sequence>MDERFADPPTPTLEQGRVFQPPNTTTGTTSRPEPSGPIHSAPIMSGAGWPVDEDSEDGKYRNLLSKLENLEAGNRLILDDFTRLNNQFSKITEMLCKSYGTKPPFIESPKASFSKSLHTPKLPDTEFEKPKEEGSSHTIIIPRTTKVARVEIEFESPEKTPKEPDPKERAEALLELLSAKSITGPLSAANSYAASPKEDEERDPGLPVKSTVPSISFEEFEGDGQRQNEEGERGSEVGAVKMFAQQLASNDDLFACFIRYLADPNTNNRRIATKRSKICRKLAQNFHRFAISPFSCPGSSDIRETIRRISYNSRIELYIALSQRYIKEYGDEN</sequence>
<evidence type="ECO:0000313" key="3">
    <source>
        <dbReference type="Proteomes" id="UP000241587"/>
    </source>
</evidence>
<dbReference type="AlphaFoldDB" id="A0A2T4GL98"/>
<evidence type="ECO:0000313" key="2">
    <source>
        <dbReference type="EMBL" id="PTD04220.1"/>
    </source>
</evidence>
<organism evidence="2 3">
    <name type="scientific">Fusarium culmorum</name>
    <dbReference type="NCBI Taxonomy" id="5516"/>
    <lineage>
        <taxon>Eukaryota</taxon>
        <taxon>Fungi</taxon>
        <taxon>Dikarya</taxon>
        <taxon>Ascomycota</taxon>
        <taxon>Pezizomycotina</taxon>
        <taxon>Sordariomycetes</taxon>
        <taxon>Hypocreomycetidae</taxon>
        <taxon>Hypocreales</taxon>
        <taxon>Nectriaceae</taxon>
        <taxon>Fusarium</taxon>
    </lineage>
</organism>
<comment type="caution">
    <text evidence="2">The sequence shown here is derived from an EMBL/GenBank/DDBJ whole genome shotgun (WGS) entry which is preliminary data.</text>
</comment>
<proteinExistence type="predicted"/>
<protein>
    <submittedName>
        <fullName evidence="2">Uncharacterized protein</fullName>
    </submittedName>
</protein>
<feature type="region of interest" description="Disordered" evidence="1">
    <location>
        <begin position="110"/>
        <end position="136"/>
    </location>
</feature>
<gene>
    <name evidence="2" type="ORF">FCULG_00001380</name>
</gene>
<reference evidence="2 3" key="1">
    <citation type="submission" date="2018-02" db="EMBL/GenBank/DDBJ databases">
        <title>Fusarium culmorum secondary metabolites in fungal-bacterial-plant interactions.</title>
        <authorList>
            <person name="Schmidt R."/>
        </authorList>
    </citation>
    <scope>NUCLEOTIDE SEQUENCE [LARGE SCALE GENOMIC DNA]</scope>
    <source>
        <strain evidence="2 3">PV</strain>
    </source>
</reference>
<name>A0A2T4GL98_FUSCU</name>
<keyword evidence="3" id="KW-1185">Reference proteome</keyword>
<evidence type="ECO:0000256" key="1">
    <source>
        <dbReference type="SAM" id="MobiDB-lite"/>
    </source>
</evidence>
<feature type="compositionally biased region" description="Basic and acidic residues" evidence="1">
    <location>
        <begin position="121"/>
        <end position="135"/>
    </location>
</feature>
<dbReference type="Proteomes" id="UP000241587">
    <property type="component" value="Unassembled WGS sequence"/>
</dbReference>
<feature type="compositionally biased region" description="Basic and acidic residues" evidence="1">
    <location>
        <begin position="223"/>
        <end position="235"/>
    </location>
</feature>
<accession>A0A2T4GL98</accession>
<feature type="region of interest" description="Disordered" evidence="1">
    <location>
        <begin position="1"/>
        <end position="54"/>
    </location>
</feature>
<feature type="region of interest" description="Disordered" evidence="1">
    <location>
        <begin position="189"/>
        <end position="235"/>
    </location>
</feature>
<dbReference type="EMBL" id="PVEM01000012">
    <property type="protein sequence ID" value="PTD04220.1"/>
    <property type="molecule type" value="Genomic_DNA"/>
</dbReference>